<sequence length="103" mass="11722">MHSHYIQLLLPLYVAVNLICGTVLHFATLCSASEPPTTKELAVYFVICVLFGVPLLLAAVAWQLFKLILIIIERQLSWFSEEPLQLPKPELHSRWHSKHFGGK</sequence>
<protein>
    <submittedName>
        <fullName evidence="2">Uncharacterized protein</fullName>
    </submittedName>
</protein>
<dbReference type="Proteomes" id="UP000535182">
    <property type="component" value="Unassembled WGS sequence"/>
</dbReference>
<gene>
    <name evidence="2" type="ORF">HDF14_005320</name>
</gene>
<reference evidence="2 3" key="1">
    <citation type="submission" date="2020-08" db="EMBL/GenBank/DDBJ databases">
        <title>Genomic Encyclopedia of Type Strains, Phase IV (KMG-V): Genome sequencing to study the core and pangenomes of soil and plant-associated prokaryotes.</title>
        <authorList>
            <person name="Whitman W."/>
        </authorList>
    </citation>
    <scope>NUCLEOTIDE SEQUENCE [LARGE SCALE GENOMIC DNA]</scope>
    <source>
        <strain evidence="2 3">X5P2</strain>
    </source>
</reference>
<evidence type="ECO:0000256" key="1">
    <source>
        <dbReference type="SAM" id="Phobius"/>
    </source>
</evidence>
<dbReference type="EMBL" id="JACHEB010000017">
    <property type="protein sequence ID" value="MBB5331671.1"/>
    <property type="molecule type" value="Genomic_DNA"/>
</dbReference>
<keyword evidence="1" id="KW-0812">Transmembrane</keyword>
<keyword evidence="3" id="KW-1185">Reference proteome</keyword>
<keyword evidence="1" id="KW-0472">Membrane</keyword>
<feature type="transmembrane region" description="Helical" evidence="1">
    <location>
        <begin position="42"/>
        <end position="65"/>
    </location>
</feature>
<proteinExistence type="predicted"/>
<accession>A0A9X0U6K8</accession>
<organism evidence="2 3">
    <name type="scientific">Tunturiibacter gelidiferens</name>
    <dbReference type="NCBI Taxonomy" id="3069689"/>
    <lineage>
        <taxon>Bacteria</taxon>
        <taxon>Pseudomonadati</taxon>
        <taxon>Acidobacteriota</taxon>
        <taxon>Terriglobia</taxon>
        <taxon>Terriglobales</taxon>
        <taxon>Acidobacteriaceae</taxon>
        <taxon>Tunturiibacter</taxon>
    </lineage>
</organism>
<evidence type="ECO:0000313" key="2">
    <source>
        <dbReference type="EMBL" id="MBB5331671.1"/>
    </source>
</evidence>
<keyword evidence="1" id="KW-1133">Transmembrane helix</keyword>
<name>A0A9X0U6K8_9BACT</name>
<evidence type="ECO:0000313" key="3">
    <source>
        <dbReference type="Proteomes" id="UP000535182"/>
    </source>
</evidence>
<dbReference type="AlphaFoldDB" id="A0A9X0U6K8"/>
<comment type="caution">
    <text evidence="2">The sequence shown here is derived from an EMBL/GenBank/DDBJ whole genome shotgun (WGS) entry which is preliminary data.</text>
</comment>